<organism evidence="2 3">
    <name type="scientific">Takifugu flavidus</name>
    <name type="common">sansaifugu</name>
    <dbReference type="NCBI Taxonomy" id="433684"/>
    <lineage>
        <taxon>Eukaryota</taxon>
        <taxon>Metazoa</taxon>
        <taxon>Chordata</taxon>
        <taxon>Craniata</taxon>
        <taxon>Vertebrata</taxon>
        <taxon>Euteleostomi</taxon>
        <taxon>Actinopterygii</taxon>
        <taxon>Neopterygii</taxon>
        <taxon>Teleostei</taxon>
        <taxon>Neoteleostei</taxon>
        <taxon>Acanthomorphata</taxon>
        <taxon>Eupercaria</taxon>
        <taxon>Tetraodontiformes</taxon>
        <taxon>Tetradontoidea</taxon>
        <taxon>Tetraodontidae</taxon>
        <taxon>Takifugu</taxon>
    </lineage>
</organism>
<feature type="region of interest" description="Disordered" evidence="1">
    <location>
        <begin position="84"/>
        <end position="104"/>
    </location>
</feature>
<keyword evidence="3" id="KW-1185">Reference proteome</keyword>
<name>A0A5C6PHW2_9TELE</name>
<comment type="caution">
    <text evidence="2">The sequence shown here is derived from an EMBL/GenBank/DDBJ whole genome shotgun (WGS) entry which is preliminary data.</text>
</comment>
<accession>A0A5C6PHW2</accession>
<sequence length="135" mass="14643">MPSKSMGTRGSAPEARARRDPTLAVTSSIPVPCAAVSFPAMALPRRASEGVLGWFLKMLFHPPIHPSIHPSIHRITLSEISIPTRDGQKHAAQTRRPLSSVQMRRCHGNPSDSCVVSERSLPLTALVCEFGRKGV</sequence>
<evidence type="ECO:0000313" key="3">
    <source>
        <dbReference type="Proteomes" id="UP000324091"/>
    </source>
</evidence>
<feature type="region of interest" description="Disordered" evidence="1">
    <location>
        <begin position="1"/>
        <end position="23"/>
    </location>
</feature>
<gene>
    <name evidence="2" type="ORF">D4764_11G0001280</name>
</gene>
<protein>
    <submittedName>
        <fullName evidence="2">Uncharacterized protein</fullName>
    </submittedName>
</protein>
<evidence type="ECO:0000256" key="1">
    <source>
        <dbReference type="SAM" id="MobiDB-lite"/>
    </source>
</evidence>
<dbReference type="Proteomes" id="UP000324091">
    <property type="component" value="Chromosome 11"/>
</dbReference>
<evidence type="ECO:0000313" key="2">
    <source>
        <dbReference type="EMBL" id="TWW78007.1"/>
    </source>
</evidence>
<dbReference type="EMBL" id="RHFK02000003">
    <property type="protein sequence ID" value="TWW78007.1"/>
    <property type="molecule type" value="Genomic_DNA"/>
</dbReference>
<proteinExistence type="predicted"/>
<reference evidence="2 3" key="1">
    <citation type="submission" date="2019-04" db="EMBL/GenBank/DDBJ databases">
        <title>Chromosome genome assembly for Takifugu flavidus.</title>
        <authorList>
            <person name="Xiao S."/>
        </authorList>
    </citation>
    <scope>NUCLEOTIDE SEQUENCE [LARGE SCALE GENOMIC DNA]</scope>
    <source>
        <strain evidence="2">HTHZ2018</strain>
        <tissue evidence="2">Muscle</tissue>
    </source>
</reference>
<dbReference type="AlphaFoldDB" id="A0A5C6PHW2"/>